<dbReference type="SUPFAM" id="SSF48557">
    <property type="entry name" value="L-aspartase-like"/>
    <property type="match status" value="1"/>
</dbReference>
<evidence type="ECO:0000256" key="2">
    <source>
        <dbReference type="ARBA" id="ARBA00034772"/>
    </source>
</evidence>
<dbReference type="Proteomes" id="UP000244962">
    <property type="component" value="Unassembled WGS sequence"/>
</dbReference>
<comment type="caution">
    <text evidence="4">The sequence shown here is derived from an EMBL/GenBank/DDBJ whole genome shotgun (WGS) entry which is preliminary data.</text>
</comment>
<evidence type="ECO:0000256" key="1">
    <source>
        <dbReference type="ARBA" id="ARBA00023239"/>
    </source>
</evidence>
<reference evidence="5" key="1">
    <citation type="submission" date="2018-04" db="EMBL/GenBank/DDBJ databases">
        <authorList>
            <person name="Liu S."/>
            <person name="Wang Z."/>
            <person name="Li J."/>
        </authorList>
    </citation>
    <scope>NUCLEOTIDE SEQUENCE [LARGE SCALE GENOMIC DNA]</scope>
    <source>
        <strain evidence="5">622</strain>
    </source>
</reference>
<protein>
    <submittedName>
        <fullName evidence="4">3-carboxy-cis,cis-muconate cycloisomerase</fullName>
    </submittedName>
</protein>
<sequence>MRRFMAEHPTAEATDWGLLEPLAVTAAVTSDDAVLEALVEVERALVLARGRIIGKDLSEVAQALQGAQLDRAELISGARTGGVPVIPLVIHLRALAESAVPGSGAHVHQGATSQDILDTALMLVAQRALGVARERLRTAGESLVALAIGERYTLSIARTLGQHAAQSTVGVSIAGWLDGIAAAMDALAEAGFPVQLGGAVGTGEDFDREADVPHTADRVRSALAEQLGLDDPERSWHTERSHVLRVASAAALVTTALGRIGRDVAFLARTEIGEASLGATGGSSAMPHKRNPVDAVLLTANGLRVPGLVATVHSAALAQDARPAGEWHAEWSAFRGLLRLAVESSDAAASMFARLSFDRAAVEANRLLSPDLERDAAATRVASDRIIESAIGRFRAVERKEQR</sequence>
<dbReference type="InterPro" id="IPR022761">
    <property type="entry name" value="Fumarate_lyase_N"/>
</dbReference>
<dbReference type="GO" id="GO:0016829">
    <property type="term" value="F:lyase activity"/>
    <property type="evidence" value="ECO:0007669"/>
    <property type="project" value="UniProtKB-KW"/>
</dbReference>
<evidence type="ECO:0000313" key="5">
    <source>
        <dbReference type="Proteomes" id="UP000244962"/>
    </source>
</evidence>
<dbReference type="PANTHER" id="PTHR43172:SF2">
    <property type="entry name" value="ADENYLOSUCCINATE LYASE C-TERMINAL DOMAIN-CONTAINING PROTEIN"/>
    <property type="match status" value="1"/>
</dbReference>
<dbReference type="PANTHER" id="PTHR43172">
    <property type="entry name" value="ADENYLOSUCCINATE LYASE"/>
    <property type="match status" value="1"/>
</dbReference>
<keyword evidence="1" id="KW-0456">Lyase</keyword>
<organism evidence="4 5">
    <name type="scientific">Mycetocola zhujimingii</name>
    <dbReference type="NCBI Taxonomy" id="2079792"/>
    <lineage>
        <taxon>Bacteria</taxon>
        <taxon>Bacillati</taxon>
        <taxon>Actinomycetota</taxon>
        <taxon>Actinomycetes</taxon>
        <taxon>Micrococcales</taxon>
        <taxon>Microbacteriaceae</taxon>
        <taxon>Mycetocola</taxon>
    </lineage>
</organism>
<dbReference type="Gene3D" id="1.20.200.10">
    <property type="entry name" value="Fumarase/aspartase (Central domain)"/>
    <property type="match status" value="1"/>
</dbReference>
<evidence type="ECO:0000313" key="4">
    <source>
        <dbReference type="EMBL" id="PWC04706.1"/>
    </source>
</evidence>
<accession>A0A2U1TAH9</accession>
<feature type="domain" description="Fumarate lyase N-terminal" evidence="3">
    <location>
        <begin position="103"/>
        <end position="307"/>
    </location>
</feature>
<proteinExistence type="inferred from homology"/>
<evidence type="ECO:0000259" key="3">
    <source>
        <dbReference type="Pfam" id="PF00206"/>
    </source>
</evidence>
<dbReference type="PROSITE" id="PS00163">
    <property type="entry name" value="FUMARATE_LYASES"/>
    <property type="match status" value="1"/>
</dbReference>
<dbReference type="PRINTS" id="PR00149">
    <property type="entry name" value="FUMRATELYASE"/>
</dbReference>
<dbReference type="GO" id="GO:0016853">
    <property type="term" value="F:isomerase activity"/>
    <property type="evidence" value="ECO:0007669"/>
    <property type="project" value="UniProtKB-KW"/>
</dbReference>
<keyword evidence="4" id="KW-0413">Isomerase</keyword>
<comment type="similarity">
    <text evidence="2">Belongs to the class-II fumarase/aspartase family.</text>
</comment>
<dbReference type="PRINTS" id="PR00145">
    <property type="entry name" value="ARGSUCLYASE"/>
</dbReference>
<keyword evidence="5" id="KW-1185">Reference proteome</keyword>
<dbReference type="InterPro" id="IPR000362">
    <property type="entry name" value="Fumarate_lyase_fam"/>
</dbReference>
<dbReference type="InterPro" id="IPR020557">
    <property type="entry name" value="Fumarate_lyase_CS"/>
</dbReference>
<dbReference type="AlphaFoldDB" id="A0A2U1TAH9"/>
<dbReference type="InterPro" id="IPR008948">
    <property type="entry name" value="L-Aspartase-like"/>
</dbReference>
<dbReference type="EMBL" id="QEFB01000018">
    <property type="protein sequence ID" value="PWC04706.1"/>
    <property type="molecule type" value="Genomic_DNA"/>
</dbReference>
<gene>
    <name evidence="4" type="ORF">DF223_14815</name>
</gene>
<dbReference type="Pfam" id="PF00206">
    <property type="entry name" value="Lyase_1"/>
    <property type="match status" value="1"/>
</dbReference>
<name>A0A2U1TAH9_9MICO</name>